<dbReference type="GeneID" id="65561838"/>
<feature type="domain" description="CBS" evidence="4">
    <location>
        <begin position="66"/>
        <end position="124"/>
    </location>
</feature>
<evidence type="ECO:0000259" key="4">
    <source>
        <dbReference type="PROSITE" id="PS51371"/>
    </source>
</evidence>
<dbReference type="InterPro" id="IPR051257">
    <property type="entry name" value="Diverse_CBS-Domain"/>
</dbReference>
<evidence type="ECO:0000256" key="3">
    <source>
        <dbReference type="SAM" id="Coils"/>
    </source>
</evidence>
<dbReference type="AlphaFoldDB" id="A0A8F5BLE2"/>
<dbReference type="EMBL" id="CP077717">
    <property type="protein sequence ID" value="QXJ27354.1"/>
    <property type="molecule type" value="Genomic_DNA"/>
</dbReference>
<name>A0A8F5BLE2_SACSH</name>
<evidence type="ECO:0000256" key="1">
    <source>
        <dbReference type="ARBA" id="ARBA00023122"/>
    </source>
</evidence>
<dbReference type="InterPro" id="IPR000644">
    <property type="entry name" value="CBS_dom"/>
</dbReference>
<dbReference type="CDD" id="cd02205">
    <property type="entry name" value="CBS_pair_SF"/>
    <property type="match status" value="2"/>
</dbReference>
<dbReference type="PROSITE" id="PS51371">
    <property type="entry name" value="CBS"/>
    <property type="match status" value="4"/>
</dbReference>
<dbReference type="OrthoDB" id="8919at2157"/>
<keyword evidence="3" id="KW-0175">Coiled coil</keyword>
<dbReference type="InterPro" id="IPR014651">
    <property type="entry name" value="UCP036983_2CBS_MJ1404"/>
</dbReference>
<evidence type="ECO:0000256" key="2">
    <source>
        <dbReference type="PROSITE-ProRule" id="PRU00703"/>
    </source>
</evidence>
<dbReference type="PANTHER" id="PTHR43080:SF2">
    <property type="entry name" value="CBS DOMAIN-CONTAINING PROTEIN"/>
    <property type="match status" value="1"/>
</dbReference>
<dbReference type="Pfam" id="PF00571">
    <property type="entry name" value="CBS"/>
    <property type="match status" value="4"/>
</dbReference>
<sequence>MIDNTLITKPQYIAHSMDKLSDIISKMKENKMWTVPVIKDRKLLGLISYKDLLSRRVSLETKAINVMNPSVTVQIDEDINRLIAKFYTTKARVIPVVNEKKEFIGFVTRETLLSYLLKADEIPENKTAREYMTSPATTIDENDSIARARWVMIRDNISRLPATKEYRLTGIISARDIVDALYSVSGRKRESIMKDEERVMAMPVKEIMKYPVITANGKEPLTDVVEKLLKFRISGMPVMEGDRLSGVISGLDIIKAVAEKMQLSIPIEAKIPQELKSNLDFKANIDDILERYLSKIERLTEVINFKVSFKEEMRSSVGNKKLYTAMVRVTTKIGDYVAKDTDWEPIVALKNAVEKIEERILRKLRKIEESNKKGIKAEEA</sequence>
<proteinExistence type="predicted"/>
<dbReference type="SMART" id="SM00116">
    <property type="entry name" value="CBS"/>
    <property type="match status" value="4"/>
</dbReference>
<feature type="coiled-coil region" evidence="3">
    <location>
        <begin position="346"/>
        <end position="373"/>
    </location>
</feature>
<dbReference type="Proteomes" id="UP000694018">
    <property type="component" value="Chromosome"/>
</dbReference>
<evidence type="ECO:0000313" key="5">
    <source>
        <dbReference type="EMBL" id="QXJ27354.1"/>
    </source>
</evidence>
<evidence type="ECO:0000313" key="6">
    <source>
        <dbReference type="Proteomes" id="UP000694018"/>
    </source>
</evidence>
<accession>A0A8F5BLE2</accession>
<feature type="domain" description="CBS" evidence="4">
    <location>
        <begin position="208"/>
        <end position="263"/>
    </location>
</feature>
<feature type="domain" description="CBS" evidence="4">
    <location>
        <begin position="6"/>
        <end position="64"/>
    </location>
</feature>
<dbReference type="PIRSF" id="PIRSF036983">
    <property type="entry name" value="UCP_2CBS_MJ1404"/>
    <property type="match status" value="1"/>
</dbReference>
<organism evidence="5 6">
    <name type="scientific">Saccharolobus shibatae (strain ATCC 51178 / DSM 5389 / JCM 8931 / NBRC 15437 / B12)</name>
    <name type="common">Sulfolobus shibatae</name>
    <dbReference type="NCBI Taxonomy" id="523848"/>
    <lineage>
        <taxon>Archaea</taxon>
        <taxon>Thermoproteota</taxon>
        <taxon>Thermoprotei</taxon>
        <taxon>Sulfolobales</taxon>
        <taxon>Sulfolobaceae</taxon>
        <taxon>Saccharolobus</taxon>
    </lineage>
</organism>
<keyword evidence="1 2" id="KW-0129">CBS domain</keyword>
<reference evidence="5" key="1">
    <citation type="journal article" date="2021" name="Environ. Microbiol.">
        <title>New insights into the diversity and evolution of the archaeal mobilome from three complete genomes of Saccharolobus shibatae.</title>
        <authorList>
            <person name="Medvedeva S."/>
            <person name="Brandt D."/>
            <person name="Cvirkaite-Krupovic V."/>
            <person name="Liu Y."/>
            <person name="Severinov K."/>
            <person name="Ishino S."/>
            <person name="Ishino Y."/>
            <person name="Prangishvili D."/>
            <person name="Kalinowski J."/>
            <person name="Krupovic M."/>
        </authorList>
    </citation>
    <scope>NUCLEOTIDE SEQUENCE</scope>
    <source>
        <strain evidence="5">B12</strain>
    </source>
</reference>
<dbReference type="KEGG" id="sshi:J5U23_00221"/>
<gene>
    <name evidence="5" type="ORF">J5U23_00221</name>
</gene>
<dbReference type="PANTHER" id="PTHR43080">
    <property type="entry name" value="CBS DOMAIN-CONTAINING PROTEIN CBSX3, MITOCHONDRIAL"/>
    <property type="match status" value="1"/>
</dbReference>
<dbReference type="RefSeq" id="WP_218266678.1">
    <property type="nucleotide sequence ID" value="NZ_CP077717.1"/>
</dbReference>
<feature type="domain" description="CBS" evidence="4">
    <location>
        <begin position="132"/>
        <end position="189"/>
    </location>
</feature>
<protein>
    <recommendedName>
        <fullName evidence="4">CBS domain-containing protein</fullName>
    </recommendedName>
</protein>